<sequence length="161" mass="17884">MQNSDPATSAAFDKARTGLWVSLQKHLAAVYAAEAAFLKAVAFADAFPFSPAAVEEGQLANYQQRRAALRDLFTDETTQLETLTRAIRTKSYSEDEKKQLYLLILGYIDIAGSVFALLSTHVPARLPKDEELEGTAERFERVRKFSRLNVKGLASLLQSTK</sequence>
<keyword evidence="1" id="KW-0472">Membrane</keyword>
<keyword evidence="3" id="KW-1185">Reference proteome</keyword>
<keyword evidence="1" id="KW-0812">Transmembrane</keyword>
<reference evidence="3" key="1">
    <citation type="journal article" date="2019" name="Int. J. Syst. Evol. Microbiol.">
        <title>The Global Catalogue of Microorganisms (GCM) 10K type strain sequencing project: providing services to taxonomists for standard genome sequencing and annotation.</title>
        <authorList>
            <consortium name="The Broad Institute Genomics Platform"/>
            <consortium name="The Broad Institute Genome Sequencing Center for Infectious Disease"/>
            <person name="Wu L."/>
            <person name="Ma J."/>
        </authorList>
    </citation>
    <scope>NUCLEOTIDE SEQUENCE [LARGE SCALE GENOMIC DNA]</scope>
    <source>
        <strain evidence="3">JCM 17923</strain>
    </source>
</reference>
<name>A0ABP8IKY3_9BACT</name>
<keyword evidence="1" id="KW-1133">Transmembrane helix</keyword>
<evidence type="ECO:0008006" key="4">
    <source>
        <dbReference type="Google" id="ProtNLM"/>
    </source>
</evidence>
<accession>A0ABP8IKY3</accession>
<feature type="transmembrane region" description="Helical" evidence="1">
    <location>
        <begin position="100"/>
        <end position="118"/>
    </location>
</feature>
<protein>
    <recommendedName>
        <fullName evidence="4">DUF892 family protein</fullName>
    </recommendedName>
</protein>
<comment type="caution">
    <text evidence="2">The sequence shown here is derived from an EMBL/GenBank/DDBJ whole genome shotgun (WGS) entry which is preliminary data.</text>
</comment>
<dbReference type="RefSeq" id="WP_345236764.1">
    <property type="nucleotide sequence ID" value="NZ_BAABGZ010000060.1"/>
</dbReference>
<evidence type="ECO:0000313" key="3">
    <source>
        <dbReference type="Proteomes" id="UP001501153"/>
    </source>
</evidence>
<gene>
    <name evidence="2" type="ORF">GCM10023185_28590</name>
</gene>
<organism evidence="2 3">
    <name type="scientific">Hymenobacter saemangeumensis</name>
    <dbReference type="NCBI Taxonomy" id="1084522"/>
    <lineage>
        <taxon>Bacteria</taxon>
        <taxon>Pseudomonadati</taxon>
        <taxon>Bacteroidota</taxon>
        <taxon>Cytophagia</taxon>
        <taxon>Cytophagales</taxon>
        <taxon>Hymenobacteraceae</taxon>
        <taxon>Hymenobacter</taxon>
    </lineage>
</organism>
<proteinExistence type="predicted"/>
<evidence type="ECO:0000313" key="2">
    <source>
        <dbReference type="EMBL" id="GAA4361486.1"/>
    </source>
</evidence>
<dbReference type="EMBL" id="BAABGZ010000060">
    <property type="protein sequence ID" value="GAA4361486.1"/>
    <property type="molecule type" value="Genomic_DNA"/>
</dbReference>
<dbReference type="Proteomes" id="UP001501153">
    <property type="component" value="Unassembled WGS sequence"/>
</dbReference>
<evidence type="ECO:0000256" key="1">
    <source>
        <dbReference type="SAM" id="Phobius"/>
    </source>
</evidence>